<sequence>MVLYGNVQDDPALAYSHTWSPSRNLSLRAGTEMESSWVTSSVQTSSKISWKGDQLREQLAKDQFCGELDDKQAGKLVKVKPAQRTERSSWMRRDQLKDQRQTNQSGQAKQFEQSTKTNLIGSNCFALPCPHQAQANRARSDQRLQKC</sequence>
<proteinExistence type="predicted"/>
<evidence type="ECO:0000256" key="1">
    <source>
        <dbReference type="SAM" id="MobiDB-lite"/>
    </source>
</evidence>
<feature type="region of interest" description="Disordered" evidence="1">
    <location>
        <begin position="76"/>
        <end position="113"/>
    </location>
</feature>
<evidence type="ECO:0000313" key="2">
    <source>
        <dbReference type="EMBL" id="KZV45437.1"/>
    </source>
</evidence>
<keyword evidence="3" id="KW-1185">Reference proteome</keyword>
<evidence type="ECO:0000313" key="3">
    <source>
        <dbReference type="Proteomes" id="UP000250235"/>
    </source>
</evidence>
<organism evidence="2 3">
    <name type="scientific">Dorcoceras hygrometricum</name>
    <dbReference type="NCBI Taxonomy" id="472368"/>
    <lineage>
        <taxon>Eukaryota</taxon>
        <taxon>Viridiplantae</taxon>
        <taxon>Streptophyta</taxon>
        <taxon>Embryophyta</taxon>
        <taxon>Tracheophyta</taxon>
        <taxon>Spermatophyta</taxon>
        <taxon>Magnoliopsida</taxon>
        <taxon>eudicotyledons</taxon>
        <taxon>Gunneridae</taxon>
        <taxon>Pentapetalae</taxon>
        <taxon>asterids</taxon>
        <taxon>lamiids</taxon>
        <taxon>Lamiales</taxon>
        <taxon>Gesneriaceae</taxon>
        <taxon>Didymocarpoideae</taxon>
        <taxon>Trichosporeae</taxon>
        <taxon>Loxocarpinae</taxon>
        <taxon>Dorcoceras</taxon>
    </lineage>
</organism>
<gene>
    <name evidence="2" type="ORF">F511_40964</name>
</gene>
<name>A0A2Z7CHR3_9LAMI</name>
<feature type="compositionally biased region" description="Basic and acidic residues" evidence="1">
    <location>
        <begin position="83"/>
        <end position="100"/>
    </location>
</feature>
<dbReference type="EMBL" id="KQ996115">
    <property type="protein sequence ID" value="KZV45437.1"/>
    <property type="molecule type" value="Genomic_DNA"/>
</dbReference>
<protein>
    <submittedName>
        <fullName evidence="2">Ethylene-insensitive protein 2-like</fullName>
    </submittedName>
</protein>
<feature type="compositionally biased region" description="Polar residues" evidence="1">
    <location>
        <begin position="101"/>
        <end position="113"/>
    </location>
</feature>
<reference evidence="2 3" key="1">
    <citation type="journal article" date="2015" name="Proc. Natl. Acad. Sci. U.S.A.">
        <title>The resurrection genome of Boea hygrometrica: A blueprint for survival of dehydration.</title>
        <authorList>
            <person name="Xiao L."/>
            <person name="Yang G."/>
            <person name="Zhang L."/>
            <person name="Yang X."/>
            <person name="Zhao S."/>
            <person name="Ji Z."/>
            <person name="Zhou Q."/>
            <person name="Hu M."/>
            <person name="Wang Y."/>
            <person name="Chen M."/>
            <person name="Xu Y."/>
            <person name="Jin H."/>
            <person name="Xiao X."/>
            <person name="Hu G."/>
            <person name="Bao F."/>
            <person name="Hu Y."/>
            <person name="Wan P."/>
            <person name="Li L."/>
            <person name="Deng X."/>
            <person name="Kuang T."/>
            <person name="Xiang C."/>
            <person name="Zhu J.K."/>
            <person name="Oliver M.J."/>
            <person name="He Y."/>
        </authorList>
    </citation>
    <scope>NUCLEOTIDE SEQUENCE [LARGE SCALE GENOMIC DNA]</scope>
    <source>
        <strain evidence="3">cv. XS01</strain>
    </source>
</reference>
<dbReference type="AlphaFoldDB" id="A0A2Z7CHR3"/>
<dbReference type="Proteomes" id="UP000250235">
    <property type="component" value="Unassembled WGS sequence"/>
</dbReference>
<accession>A0A2Z7CHR3</accession>